<accession>H2YKK6</accession>
<evidence type="ECO:0000256" key="2">
    <source>
        <dbReference type="ARBA" id="ARBA00022729"/>
    </source>
</evidence>
<dbReference type="InterPro" id="IPR001623">
    <property type="entry name" value="DnaJ_domain"/>
</dbReference>
<evidence type="ECO:0000256" key="5">
    <source>
        <dbReference type="ARBA" id="ARBA00037847"/>
    </source>
</evidence>
<dbReference type="CDD" id="cd00167">
    <property type="entry name" value="SANT"/>
    <property type="match status" value="2"/>
</dbReference>
<keyword evidence="2 9" id="KW-0732">Signal</keyword>
<evidence type="ECO:0000256" key="8">
    <source>
        <dbReference type="SAM" id="Phobius"/>
    </source>
</evidence>
<dbReference type="InterPro" id="IPR018253">
    <property type="entry name" value="DnaJ_domain_CS"/>
</dbReference>
<organism evidence="12 13">
    <name type="scientific">Ciona savignyi</name>
    <name type="common">Pacific transparent sea squirt</name>
    <dbReference type="NCBI Taxonomy" id="51511"/>
    <lineage>
        <taxon>Eukaryota</taxon>
        <taxon>Metazoa</taxon>
        <taxon>Chordata</taxon>
        <taxon>Tunicata</taxon>
        <taxon>Ascidiacea</taxon>
        <taxon>Phlebobranchia</taxon>
        <taxon>Cionidae</taxon>
        <taxon>Ciona</taxon>
    </lineage>
</organism>
<evidence type="ECO:0000313" key="12">
    <source>
        <dbReference type="Ensembl" id="ENSCSAVP00000005858.1"/>
    </source>
</evidence>
<feature type="chain" id="PRO_5012406957" description="DnaJ homolog subfamily C member 1" evidence="9">
    <location>
        <begin position="16"/>
        <end position="466"/>
    </location>
</feature>
<dbReference type="InterPro" id="IPR001005">
    <property type="entry name" value="SANT/Myb"/>
</dbReference>
<dbReference type="SUPFAM" id="SSF46565">
    <property type="entry name" value="Chaperone J-domain"/>
    <property type="match status" value="1"/>
</dbReference>
<dbReference type="GeneTree" id="ENSGT00940000156678"/>
<comment type="subcellular location">
    <subcellularLocation>
        <location evidence="5">Endomembrane system</location>
        <topology evidence="5">Single-pass membrane protein</topology>
    </subcellularLocation>
</comment>
<name>H2YKK6_CIOSA</name>
<dbReference type="GO" id="GO:0012505">
    <property type="term" value="C:endomembrane system"/>
    <property type="evidence" value="ECO:0007669"/>
    <property type="project" value="UniProtKB-SubCell"/>
</dbReference>
<feature type="domain" description="Myb-like" evidence="11">
    <location>
        <begin position="408"/>
        <end position="455"/>
    </location>
</feature>
<dbReference type="SUPFAM" id="SSF46689">
    <property type="entry name" value="Homeodomain-like"/>
    <property type="match status" value="2"/>
</dbReference>
<keyword evidence="4 8" id="KW-0472">Membrane</keyword>
<evidence type="ECO:0000256" key="3">
    <source>
        <dbReference type="ARBA" id="ARBA00022989"/>
    </source>
</evidence>
<dbReference type="Proteomes" id="UP000007875">
    <property type="component" value="Unassembled WGS sequence"/>
</dbReference>
<evidence type="ECO:0000256" key="4">
    <source>
        <dbReference type="ARBA" id="ARBA00023136"/>
    </source>
</evidence>
<dbReference type="Ensembl" id="ENSCSAVT00000005933.1">
    <property type="protein sequence ID" value="ENSCSAVP00000005858.1"/>
    <property type="gene ID" value="ENSCSAVG00000003498.1"/>
</dbReference>
<dbReference type="InterPro" id="IPR036869">
    <property type="entry name" value="J_dom_sf"/>
</dbReference>
<evidence type="ECO:0000256" key="6">
    <source>
        <dbReference type="SAM" id="Coils"/>
    </source>
</evidence>
<evidence type="ECO:0000313" key="13">
    <source>
        <dbReference type="Proteomes" id="UP000007875"/>
    </source>
</evidence>
<feature type="domain" description="J" evidence="10">
    <location>
        <begin position="36"/>
        <end position="100"/>
    </location>
</feature>
<dbReference type="InterPro" id="IPR009057">
    <property type="entry name" value="Homeodomain-like_sf"/>
</dbReference>
<dbReference type="SMART" id="SM00271">
    <property type="entry name" value="DnaJ"/>
    <property type="match status" value="1"/>
</dbReference>
<protein>
    <recommendedName>
        <fullName evidence="14">DnaJ homolog subfamily C member 1</fullName>
    </recommendedName>
</protein>
<dbReference type="PRINTS" id="PR00625">
    <property type="entry name" value="JDOMAIN"/>
</dbReference>
<dbReference type="Pfam" id="PF23082">
    <property type="entry name" value="Myb_DNA-binding_2"/>
    <property type="match status" value="1"/>
</dbReference>
<feature type="transmembrane region" description="Helical" evidence="8">
    <location>
        <begin position="123"/>
        <end position="143"/>
    </location>
</feature>
<feature type="domain" description="Myb-like" evidence="11">
    <location>
        <begin position="298"/>
        <end position="346"/>
    </location>
</feature>
<keyword evidence="3 8" id="KW-1133">Transmembrane helix</keyword>
<keyword evidence="6" id="KW-0175">Coiled coil</keyword>
<sequence>MLVLILLCLISVCNAQWGFSQDQTEIYDLVDEVKSNFYEFINVEQNAQSSEIRRAYRKLSLTMHPDKNKTEGAEENFRILVAIYEVLKNKEKREIYDDVLVNGLPAAYLYVPRQIRKMSLYEVSLIMSILATLGHFLFVWVAYLERKLNLEEQLPKLQKRSRKKKNDDVDDEIQKLSEVYCPKPSWADVLPILLARKFYSFVVWLPVFLRSQQEQRQLLAEANAALKLEQEREEKERRELLDRRNEARRLKQHRNQIKKEEFLLAKQMGAMSAPLAPSVFEESSTSIEEIDSMYEEPRKRSKKGEWSEDDQSQLVKLMAKYPGGTEERWVKISKEIGRSVHDVTTRARISRNIGPSKQSVVTSKQLTKTKLIIPNDDITTRSNGLIEEESSGPQLRDSPEPEEEDTLSWSQPQQKLLEMSLTQFPKSSAERWDKIAKCVPGKSKQQCIARYRFLAEKISQKKKYKS</sequence>
<evidence type="ECO:0000256" key="9">
    <source>
        <dbReference type="SAM" id="SignalP"/>
    </source>
</evidence>
<dbReference type="CDD" id="cd06257">
    <property type="entry name" value="DnaJ"/>
    <property type="match status" value="1"/>
</dbReference>
<dbReference type="Pfam" id="PF00226">
    <property type="entry name" value="DnaJ"/>
    <property type="match status" value="1"/>
</dbReference>
<reference evidence="12" key="3">
    <citation type="submission" date="2025-09" db="UniProtKB">
        <authorList>
            <consortium name="Ensembl"/>
        </authorList>
    </citation>
    <scope>IDENTIFICATION</scope>
</reference>
<dbReference type="PROSITE" id="PS00636">
    <property type="entry name" value="DNAJ_1"/>
    <property type="match status" value="1"/>
</dbReference>
<evidence type="ECO:0000256" key="7">
    <source>
        <dbReference type="SAM" id="MobiDB-lite"/>
    </source>
</evidence>
<evidence type="ECO:0000259" key="11">
    <source>
        <dbReference type="PROSITE" id="PS50090"/>
    </source>
</evidence>
<dbReference type="InterPro" id="IPR052606">
    <property type="entry name" value="DnaJ_domain_protein"/>
</dbReference>
<reference evidence="13" key="1">
    <citation type="submission" date="2003-08" db="EMBL/GenBank/DDBJ databases">
        <authorList>
            <person name="Birren B."/>
            <person name="Nusbaum C."/>
            <person name="Abebe A."/>
            <person name="Abouelleil A."/>
            <person name="Adekoya E."/>
            <person name="Ait-zahra M."/>
            <person name="Allen N."/>
            <person name="Allen T."/>
            <person name="An P."/>
            <person name="Anderson M."/>
            <person name="Anderson S."/>
            <person name="Arachchi H."/>
            <person name="Armbruster J."/>
            <person name="Bachantsang P."/>
            <person name="Baldwin J."/>
            <person name="Barry A."/>
            <person name="Bayul T."/>
            <person name="Blitshsteyn B."/>
            <person name="Bloom T."/>
            <person name="Blye J."/>
            <person name="Boguslavskiy L."/>
            <person name="Borowsky M."/>
            <person name="Boukhgalter B."/>
            <person name="Brunache A."/>
            <person name="Butler J."/>
            <person name="Calixte N."/>
            <person name="Calvo S."/>
            <person name="Camarata J."/>
            <person name="Campo K."/>
            <person name="Chang J."/>
            <person name="Cheshatsang Y."/>
            <person name="Citroen M."/>
            <person name="Collymore A."/>
            <person name="Considine T."/>
            <person name="Cook A."/>
            <person name="Cooke P."/>
            <person name="Corum B."/>
            <person name="Cuomo C."/>
            <person name="David R."/>
            <person name="Dawoe T."/>
            <person name="Degray S."/>
            <person name="Dodge S."/>
            <person name="Dooley K."/>
            <person name="Dorje P."/>
            <person name="Dorjee K."/>
            <person name="Dorris L."/>
            <person name="Duffey N."/>
            <person name="Dupes A."/>
            <person name="Elkins T."/>
            <person name="Engels R."/>
            <person name="Erickson J."/>
            <person name="Farina A."/>
            <person name="Faro S."/>
            <person name="Ferreira P."/>
            <person name="Fischer H."/>
            <person name="Fitzgerald M."/>
            <person name="Foley K."/>
            <person name="Gage D."/>
            <person name="Galagan J."/>
            <person name="Gearin G."/>
            <person name="Gnerre S."/>
            <person name="Gnirke A."/>
            <person name="Goyette A."/>
            <person name="Graham J."/>
            <person name="Grandbois E."/>
            <person name="Gyaltsen K."/>
            <person name="Hafez N."/>
            <person name="Hagopian D."/>
            <person name="Hagos B."/>
            <person name="Hall J."/>
            <person name="Hatcher B."/>
            <person name="Heller A."/>
            <person name="Higgins H."/>
            <person name="Honan T."/>
            <person name="Horn A."/>
            <person name="Houde N."/>
            <person name="Hughes L."/>
            <person name="Hulme W."/>
            <person name="Husby E."/>
            <person name="Iliev I."/>
            <person name="Jaffe D."/>
            <person name="Jones C."/>
            <person name="Kamal M."/>
            <person name="Kamat A."/>
            <person name="Kamvysselis M."/>
            <person name="Karlsson E."/>
            <person name="Kells C."/>
            <person name="Kieu A."/>
            <person name="Kisner P."/>
            <person name="Kodira C."/>
            <person name="Kulbokas E."/>
            <person name="Labutti K."/>
            <person name="Lama D."/>
            <person name="Landers T."/>
            <person name="Leger J."/>
            <person name="Levine S."/>
            <person name="Lewis D."/>
            <person name="Lewis T."/>
            <person name="Lindblad-toh K."/>
            <person name="Liu X."/>
            <person name="Lokyitsang T."/>
            <person name="Lokyitsang Y."/>
            <person name="Lucien O."/>
            <person name="Lui A."/>
            <person name="Ma L.J."/>
            <person name="Mabbitt R."/>
            <person name="Macdonald J."/>
            <person name="Maclean C."/>
            <person name="Major J."/>
            <person name="Manning J."/>
            <person name="Marabella R."/>
            <person name="Maru K."/>
            <person name="Matthews C."/>
            <person name="Mauceli E."/>
            <person name="Mccarthy M."/>
            <person name="Mcdonough S."/>
            <person name="Mcghee T."/>
            <person name="Meldrim J."/>
            <person name="Meneus L."/>
            <person name="Mesirov J."/>
            <person name="Mihalev A."/>
            <person name="Mihova T."/>
            <person name="Mikkelsen T."/>
            <person name="Mlenga V."/>
            <person name="Moru K."/>
            <person name="Mozes J."/>
            <person name="Mulrain L."/>
            <person name="Munson G."/>
            <person name="Naylor J."/>
            <person name="Newes C."/>
            <person name="Nguyen C."/>
            <person name="Nguyen N."/>
            <person name="Nguyen T."/>
            <person name="Nicol R."/>
            <person name="Nielsen C."/>
            <person name="Nizzari M."/>
            <person name="Norbu C."/>
            <person name="Norbu N."/>
            <person name="O'donnell P."/>
            <person name="Okoawo O."/>
            <person name="O'leary S."/>
            <person name="Omotosho B."/>
            <person name="O'neill K."/>
            <person name="Osman S."/>
            <person name="Parker S."/>
            <person name="Perrin D."/>
            <person name="Phunkhang P."/>
            <person name="Piqani B."/>
            <person name="Purcell S."/>
            <person name="Rachupka T."/>
            <person name="Ramasamy U."/>
            <person name="Rameau R."/>
            <person name="Ray V."/>
            <person name="Raymond C."/>
            <person name="Retta R."/>
            <person name="Richardson S."/>
            <person name="Rise C."/>
            <person name="Rodriguez J."/>
            <person name="Rogers J."/>
            <person name="Rogov P."/>
            <person name="Rutman M."/>
            <person name="Schupbach R."/>
            <person name="Seaman C."/>
            <person name="Settipalli S."/>
            <person name="Sharpe T."/>
            <person name="Sheridan J."/>
            <person name="Sherpa N."/>
            <person name="Shi J."/>
            <person name="Smirnov S."/>
            <person name="Smith C."/>
            <person name="Sougnez C."/>
            <person name="Spencer B."/>
            <person name="Stalker J."/>
            <person name="Stange-thomann N."/>
            <person name="Stavropoulos S."/>
            <person name="Stetson K."/>
            <person name="Stone C."/>
            <person name="Stone S."/>
            <person name="Stubbs M."/>
            <person name="Talamas J."/>
            <person name="Tchuinga P."/>
            <person name="Tenzing P."/>
            <person name="Tesfaye S."/>
            <person name="Theodore J."/>
            <person name="Thoulutsang Y."/>
            <person name="Topham K."/>
            <person name="Towey S."/>
            <person name="Tsamla T."/>
            <person name="Tsomo N."/>
            <person name="Vallee D."/>
            <person name="Vassiliev H."/>
            <person name="Venkataraman V."/>
            <person name="Vinson J."/>
            <person name="Vo A."/>
            <person name="Wade C."/>
            <person name="Wang S."/>
            <person name="Wangchuk T."/>
            <person name="Wangdi T."/>
            <person name="Whittaker C."/>
            <person name="Wilkinson J."/>
            <person name="Wu Y."/>
            <person name="Wyman D."/>
            <person name="Yadav S."/>
            <person name="Yang S."/>
            <person name="Yang X."/>
            <person name="Yeager S."/>
            <person name="Yee E."/>
            <person name="Young G."/>
            <person name="Zainoun J."/>
            <person name="Zembeck L."/>
            <person name="Zimmer A."/>
            <person name="Zody M."/>
            <person name="Lander E."/>
        </authorList>
    </citation>
    <scope>NUCLEOTIDE SEQUENCE [LARGE SCALE GENOMIC DNA]</scope>
</reference>
<proteinExistence type="predicted"/>
<dbReference type="PROSITE" id="PS50076">
    <property type="entry name" value="DNAJ_2"/>
    <property type="match status" value="1"/>
</dbReference>
<dbReference type="SMART" id="SM00717">
    <property type="entry name" value="SANT"/>
    <property type="match status" value="2"/>
</dbReference>
<evidence type="ECO:0000259" key="10">
    <source>
        <dbReference type="PROSITE" id="PS50076"/>
    </source>
</evidence>
<dbReference type="PROSITE" id="PS50090">
    <property type="entry name" value="MYB_LIKE"/>
    <property type="match status" value="2"/>
</dbReference>
<feature type="coiled-coil region" evidence="6">
    <location>
        <begin position="209"/>
        <end position="250"/>
    </location>
</feature>
<evidence type="ECO:0000256" key="1">
    <source>
        <dbReference type="ARBA" id="ARBA00022692"/>
    </source>
</evidence>
<dbReference type="PANTHER" id="PTHR44653:SF2">
    <property type="entry name" value="DNAJ HOMOLOG SUBFAMILY C MEMBER 1"/>
    <property type="match status" value="1"/>
</dbReference>
<dbReference type="AlphaFoldDB" id="H2YKK6"/>
<evidence type="ECO:0008006" key="14">
    <source>
        <dbReference type="Google" id="ProtNLM"/>
    </source>
</evidence>
<feature type="region of interest" description="Disordered" evidence="7">
    <location>
        <begin position="379"/>
        <end position="412"/>
    </location>
</feature>
<dbReference type="PANTHER" id="PTHR44653">
    <property type="entry name" value="DNAJ HOMOLOG SUBFAMILY C MEMBER 1"/>
    <property type="match status" value="1"/>
</dbReference>
<dbReference type="Gene3D" id="1.10.287.110">
    <property type="entry name" value="DnaJ domain"/>
    <property type="match status" value="1"/>
</dbReference>
<keyword evidence="1 8" id="KW-0812">Transmembrane</keyword>
<dbReference type="Gene3D" id="1.10.10.60">
    <property type="entry name" value="Homeodomain-like"/>
    <property type="match status" value="2"/>
</dbReference>
<dbReference type="HOGENOM" id="CLU_036945_2_0_1"/>
<feature type="signal peptide" evidence="9">
    <location>
        <begin position="1"/>
        <end position="15"/>
    </location>
</feature>
<keyword evidence="13" id="KW-1185">Reference proteome</keyword>
<reference evidence="12" key="2">
    <citation type="submission" date="2025-08" db="UniProtKB">
        <authorList>
            <consortium name="Ensembl"/>
        </authorList>
    </citation>
    <scope>IDENTIFICATION</scope>
</reference>